<evidence type="ECO:0000256" key="6">
    <source>
        <dbReference type="ARBA" id="ARBA00022840"/>
    </source>
</evidence>
<gene>
    <name evidence="8 10 13" type="primary">xylB</name>
    <name evidence="13" type="ORF">LA521A_05180</name>
</gene>
<evidence type="ECO:0000256" key="9">
    <source>
        <dbReference type="RuleBase" id="RU003733"/>
    </source>
</evidence>
<evidence type="ECO:0000256" key="5">
    <source>
        <dbReference type="ARBA" id="ARBA00022777"/>
    </source>
</evidence>
<keyword evidence="3 8" id="KW-0808">Transferase</keyword>
<keyword evidence="5 8" id="KW-0418">Kinase</keyword>
<dbReference type="InterPro" id="IPR043129">
    <property type="entry name" value="ATPase_NBD"/>
</dbReference>
<keyword evidence="6 8" id="KW-0067">ATP-binding</keyword>
<dbReference type="CDD" id="cd07809">
    <property type="entry name" value="ASKHA_NBD_FGGY_BaXK-like"/>
    <property type="match status" value="1"/>
</dbReference>
<dbReference type="PANTHER" id="PTHR43095">
    <property type="entry name" value="SUGAR KINASE"/>
    <property type="match status" value="1"/>
</dbReference>
<evidence type="ECO:0000256" key="3">
    <source>
        <dbReference type="ARBA" id="ARBA00022679"/>
    </source>
</evidence>
<dbReference type="HAMAP" id="MF_02220">
    <property type="entry name" value="XylB"/>
    <property type="match status" value="1"/>
</dbReference>
<protein>
    <recommendedName>
        <fullName evidence="8 10">Xylulose kinase</fullName>
        <shortName evidence="8 10">Xylulokinase</shortName>
        <ecNumber evidence="8 10">2.7.1.17</ecNumber>
    </recommendedName>
</protein>
<comment type="function">
    <text evidence="8">Catalyzes the phosphorylation of D-xylulose to D-xylulose 5-phosphate.</text>
</comment>
<dbReference type="Pfam" id="PF02782">
    <property type="entry name" value="FGGY_C"/>
    <property type="match status" value="1"/>
</dbReference>
<dbReference type="EC" id="2.7.1.17" evidence="8 10"/>
<keyword evidence="4 8" id="KW-0547">Nucleotide-binding</keyword>
<evidence type="ECO:0000256" key="1">
    <source>
        <dbReference type="ARBA" id="ARBA00009156"/>
    </source>
</evidence>
<feature type="site" description="Important for activity" evidence="8">
    <location>
        <position position="16"/>
    </location>
</feature>
<dbReference type="InterPro" id="IPR018483">
    <property type="entry name" value="Carb_kinase_FGGY_CS"/>
</dbReference>
<dbReference type="SUPFAM" id="SSF53067">
    <property type="entry name" value="Actin-like ATPase domain"/>
    <property type="match status" value="2"/>
</dbReference>
<sequence>MSAAARPAEALFIGLDVGTQSVKLVAYHAASRRIVATHGQPLELIAGNDGSREQEAQWWIDAIRACFGKLDPAQRAAVVAIGVSGQQHGFVPLDAQGNVLAPAKLWCDTSTSGECDEIMSAAGGEATCVTLAGNPILAGYTASKLPWTRKHRPEVYARLATILLPHDYVNFWLTGQRWMEYGDASGTGWLDVRTRTWSREMLAATDSDTNLADFLPPLVEADASFGIASNIADELGLPHGVIVAAGGGDNMMAAIGTGNVAPGVLTMSLGTSGTLFACADFPVVDENAGWAAFCSSTGGWLPLICTMNCTVATENVAKMFGFSTREGDTVLEGTKPGADGLVMLPFFNGERTPNLPDARASLHGMDMANLTRGNVYRAAMEGATYALRNGFDALRSAGMTFDSIRLTGGGSHSATWRQMVADVFDLPVQVPQQAEGAAFGGALQALWAFERANGNGTSIADIARDHVQVDASTAAKPNADAVAAYATHYQAFLTYLDAAQTLYAPHPNTAR</sequence>
<keyword evidence="2 8" id="KW-0859">Xylose metabolism</keyword>
<dbReference type="NCBIfam" id="TIGR01312">
    <property type="entry name" value="XylB"/>
    <property type="match status" value="1"/>
</dbReference>
<feature type="active site" description="Proton acceptor" evidence="8">
    <location>
        <position position="249"/>
    </location>
</feature>
<dbReference type="RefSeq" id="WP_281780829.1">
    <property type="nucleotide sequence ID" value="NZ_AP027041.1"/>
</dbReference>
<dbReference type="InterPro" id="IPR018485">
    <property type="entry name" value="FGGY_C"/>
</dbReference>
<proteinExistence type="inferred from homology"/>
<keyword evidence="7 8" id="KW-0119">Carbohydrate metabolism</keyword>
<evidence type="ECO:0000256" key="8">
    <source>
        <dbReference type="HAMAP-Rule" id="MF_02220"/>
    </source>
</evidence>
<dbReference type="InterPro" id="IPR006000">
    <property type="entry name" value="Xylulokinase"/>
</dbReference>
<feature type="binding site" evidence="8">
    <location>
        <begin position="87"/>
        <end position="88"/>
    </location>
    <ligand>
        <name>substrate</name>
    </ligand>
</feature>
<dbReference type="EMBL" id="AP027041">
    <property type="protein sequence ID" value="BDU15317.1"/>
    <property type="molecule type" value="Genomic_DNA"/>
</dbReference>
<accession>A0ABM8D9V4</accession>
<dbReference type="PROSITE" id="PS00445">
    <property type="entry name" value="FGGY_KINASES_2"/>
    <property type="match status" value="1"/>
</dbReference>
<evidence type="ECO:0000256" key="7">
    <source>
        <dbReference type="ARBA" id="ARBA00023277"/>
    </source>
</evidence>
<evidence type="ECO:0000313" key="13">
    <source>
        <dbReference type="EMBL" id="BDU15317.1"/>
    </source>
</evidence>
<comment type="similarity">
    <text evidence="1 8 9">Belongs to the FGGY kinase family.</text>
</comment>
<dbReference type="Pfam" id="PF00370">
    <property type="entry name" value="FGGY_N"/>
    <property type="match status" value="1"/>
</dbReference>
<reference evidence="13 14" key="1">
    <citation type="journal article" date="2023" name="Int. J. Syst. Evol. Microbiol.">
        <title>Physiological and genomic analyses of cobalamin (vitamin B12)-auxotrophy of Lysobacter auxotrophicus sp. nov., a methionine-auxotrophic chitinolytic bacterium isolated from chitin-treated soil.</title>
        <authorList>
            <person name="Saito A."/>
            <person name="Dohra H."/>
            <person name="Hamada M."/>
            <person name="Moriuchi R."/>
            <person name="Kotsuchibashi Y."/>
            <person name="Mori K."/>
        </authorList>
    </citation>
    <scope>NUCLEOTIDE SEQUENCE [LARGE SCALE GENOMIC DNA]</scope>
    <source>
        <strain evidence="13 14">5-21a</strain>
    </source>
</reference>
<dbReference type="Gene3D" id="3.30.420.40">
    <property type="match status" value="2"/>
</dbReference>
<comment type="catalytic activity">
    <reaction evidence="8 10">
        <text>D-xylulose + ATP = D-xylulose 5-phosphate + ADP + H(+)</text>
        <dbReference type="Rhea" id="RHEA:10964"/>
        <dbReference type="ChEBI" id="CHEBI:15378"/>
        <dbReference type="ChEBI" id="CHEBI:17140"/>
        <dbReference type="ChEBI" id="CHEBI:30616"/>
        <dbReference type="ChEBI" id="CHEBI:57737"/>
        <dbReference type="ChEBI" id="CHEBI:456216"/>
        <dbReference type="EC" id="2.7.1.17"/>
    </reaction>
</comment>
<dbReference type="PIRSF" id="PIRSF000538">
    <property type="entry name" value="GlpK"/>
    <property type="match status" value="1"/>
</dbReference>
<evidence type="ECO:0000259" key="11">
    <source>
        <dbReference type="Pfam" id="PF00370"/>
    </source>
</evidence>
<dbReference type="InterPro" id="IPR018484">
    <property type="entry name" value="FGGY_N"/>
</dbReference>
<dbReference type="PANTHER" id="PTHR43095:SF5">
    <property type="entry name" value="XYLULOSE KINASE"/>
    <property type="match status" value="1"/>
</dbReference>
<dbReference type="InterPro" id="IPR000577">
    <property type="entry name" value="Carb_kinase_FGGY"/>
</dbReference>
<name>A0ABM8D9V4_9GAMM</name>
<feature type="domain" description="Carbohydrate kinase FGGY N-terminal" evidence="11">
    <location>
        <begin position="12"/>
        <end position="256"/>
    </location>
</feature>
<dbReference type="InterPro" id="IPR050406">
    <property type="entry name" value="FGGY_Carb_Kinase"/>
</dbReference>
<keyword evidence="14" id="KW-1185">Reference proteome</keyword>
<evidence type="ECO:0000256" key="2">
    <source>
        <dbReference type="ARBA" id="ARBA00022629"/>
    </source>
</evidence>
<feature type="domain" description="Carbohydrate kinase FGGY C-terminal" evidence="12">
    <location>
        <begin position="267"/>
        <end position="448"/>
    </location>
</feature>
<evidence type="ECO:0000313" key="14">
    <source>
        <dbReference type="Proteomes" id="UP001317822"/>
    </source>
</evidence>
<dbReference type="Proteomes" id="UP001317822">
    <property type="component" value="Chromosome"/>
</dbReference>
<organism evidence="13 14">
    <name type="scientific">Lysobacter auxotrophicus</name>
    <dbReference type="NCBI Taxonomy" id="2992573"/>
    <lineage>
        <taxon>Bacteria</taxon>
        <taxon>Pseudomonadati</taxon>
        <taxon>Pseudomonadota</taxon>
        <taxon>Gammaproteobacteria</taxon>
        <taxon>Lysobacterales</taxon>
        <taxon>Lysobacteraceae</taxon>
        <taxon>Lysobacter</taxon>
    </lineage>
</organism>
<evidence type="ECO:0000259" key="12">
    <source>
        <dbReference type="Pfam" id="PF02782"/>
    </source>
</evidence>
<evidence type="ECO:0000256" key="4">
    <source>
        <dbReference type="ARBA" id="ARBA00022741"/>
    </source>
</evidence>
<evidence type="ECO:0000256" key="10">
    <source>
        <dbReference type="RuleBase" id="RU364073"/>
    </source>
</evidence>